<dbReference type="GO" id="GO:0051607">
    <property type="term" value="P:defense response to virus"/>
    <property type="evidence" value="ECO:0007669"/>
    <property type="project" value="UniProtKB-KW"/>
</dbReference>
<accession>A0A2T0AWJ1</accession>
<dbReference type="AlphaFoldDB" id="A0A2T0AWJ1"/>
<evidence type="ECO:0000256" key="1">
    <source>
        <dbReference type="ARBA" id="ARBA00023118"/>
    </source>
</evidence>
<dbReference type="Proteomes" id="UP000238415">
    <property type="component" value="Unassembled WGS sequence"/>
</dbReference>
<dbReference type="EMBL" id="PVXM01000006">
    <property type="protein sequence ID" value="PRR75066.1"/>
    <property type="molecule type" value="Genomic_DNA"/>
</dbReference>
<reference evidence="4 5" key="1">
    <citation type="submission" date="2018-03" db="EMBL/GenBank/DDBJ databases">
        <title>Genome sequence of Moorella humiferrea DSM 23265.</title>
        <authorList>
            <person name="Poehlein A."/>
            <person name="Daniel R."/>
        </authorList>
    </citation>
    <scope>NUCLEOTIDE SEQUENCE [LARGE SCALE GENOMIC DNA]</scope>
    <source>
        <strain evidence="4 5">DSM 23265</strain>
    </source>
</reference>
<organism evidence="4 5">
    <name type="scientific">Neomoorella humiferrea</name>
    <dbReference type="NCBI Taxonomy" id="676965"/>
    <lineage>
        <taxon>Bacteria</taxon>
        <taxon>Bacillati</taxon>
        <taxon>Bacillota</taxon>
        <taxon>Clostridia</taxon>
        <taxon>Neomoorellales</taxon>
        <taxon>Neomoorellaceae</taxon>
        <taxon>Neomoorella</taxon>
    </lineage>
</organism>
<feature type="compositionally biased region" description="Basic and acidic residues" evidence="2">
    <location>
        <begin position="82"/>
        <end position="106"/>
    </location>
</feature>
<evidence type="ECO:0000256" key="2">
    <source>
        <dbReference type="SAM" id="MobiDB-lite"/>
    </source>
</evidence>
<dbReference type="RefSeq" id="WP_106004581.1">
    <property type="nucleotide sequence ID" value="NZ_CP136419.1"/>
</dbReference>
<name>A0A2T0AWJ1_9FIRM</name>
<dbReference type="PANTHER" id="PTHR39965:SF1">
    <property type="entry name" value="CRISPR SYSTEM CMR SUBUNIT CMR6"/>
    <property type="match status" value="1"/>
</dbReference>
<evidence type="ECO:0000313" key="5">
    <source>
        <dbReference type="Proteomes" id="UP000238415"/>
    </source>
</evidence>
<sequence length="384" mass="42989">MIEKGKLVIQKAKSGRYTGTVWLGAKKMPLPSFYELTDDSYNGADCEVEREKGQIIKILVDGRELPRRPAKQQRDNSTWGRPEQDRHKQYSDFRRQKDTDTKGKSSEDNLRLFLPEDTLKFLPARIDNFGLLLNKAAKYDIEDKSFKFFKVDKKEKAGTLLIKADFSSIDFPALNARRDKALNGLGLLLERLELTPKWRFVVGLGQESVYETALTLHPVYGFPFIPGSAIKGLVRNTIISEVFAGDEKAAVADEGFRAIFGWTNYGTSKSHKGLVHFFDAYPAAAPKIVPDIINSHYAKYYQDTSGRIPPGDYYNPVPVFFLTVAGTEMIFYLGINPAANRAIAGGQFAGHDFLSTASKWLRYALSEYGIGAKTAVGYGYFASL</sequence>
<feature type="region of interest" description="Disordered" evidence="2">
    <location>
        <begin position="66"/>
        <end position="106"/>
    </location>
</feature>
<gene>
    <name evidence="4" type="ORF">MOHU_05730</name>
</gene>
<comment type="caution">
    <text evidence="4">The sequence shown here is derived from an EMBL/GenBank/DDBJ whole genome shotgun (WGS) entry which is preliminary data.</text>
</comment>
<dbReference type="PANTHER" id="PTHR39965">
    <property type="entry name" value="CRISPR SYSTEM CMR SUBUNIT CMR6"/>
    <property type="match status" value="1"/>
</dbReference>
<feature type="domain" description="CRISPR type III-associated protein" evidence="3">
    <location>
        <begin position="202"/>
        <end position="381"/>
    </location>
</feature>
<dbReference type="OrthoDB" id="9813956at2"/>
<evidence type="ECO:0000259" key="3">
    <source>
        <dbReference type="Pfam" id="PF03787"/>
    </source>
</evidence>
<proteinExistence type="predicted"/>
<dbReference type="InterPro" id="IPR010172">
    <property type="entry name" value="CRISPR-assoc_prot_TM1791"/>
</dbReference>
<evidence type="ECO:0000313" key="4">
    <source>
        <dbReference type="EMBL" id="PRR75066.1"/>
    </source>
</evidence>
<dbReference type="InterPro" id="IPR005537">
    <property type="entry name" value="RAMP_III_fam"/>
</dbReference>
<dbReference type="NCBIfam" id="TIGR01898">
    <property type="entry name" value="cas_TM1791_cmr6"/>
    <property type="match status" value="1"/>
</dbReference>
<protein>
    <recommendedName>
        <fullName evidence="3">CRISPR type III-associated protein domain-containing protein</fullName>
    </recommendedName>
</protein>
<keyword evidence="1" id="KW-0051">Antiviral defense</keyword>
<dbReference type="Pfam" id="PF03787">
    <property type="entry name" value="RAMPs"/>
    <property type="match status" value="1"/>
</dbReference>
<keyword evidence="5" id="KW-1185">Reference proteome</keyword>